<comment type="caution">
    <text evidence="9">Lacks conserved residue(s) required for the propagation of feature annotation.</text>
</comment>
<evidence type="ECO:0000256" key="8">
    <source>
        <dbReference type="ARBA" id="ARBA00038436"/>
    </source>
</evidence>
<evidence type="ECO:0000259" key="10">
    <source>
        <dbReference type="Pfam" id="PF04290"/>
    </source>
</evidence>
<feature type="transmembrane region" description="Helical" evidence="9">
    <location>
        <begin position="87"/>
        <end position="108"/>
    </location>
</feature>
<proteinExistence type="inferred from homology"/>
<name>A0A842HNJ0_9BURK</name>
<evidence type="ECO:0000256" key="1">
    <source>
        <dbReference type="ARBA" id="ARBA00004429"/>
    </source>
</evidence>
<keyword evidence="3" id="KW-1003">Cell membrane</keyword>
<feature type="domain" description="Tripartite ATP-independent periplasmic transporters DctQ component" evidence="10">
    <location>
        <begin position="23"/>
        <end position="146"/>
    </location>
</feature>
<dbReference type="Proteomes" id="UP000545386">
    <property type="component" value="Unassembled WGS sequence"/>
</dbReference>
<comment type="caution">
    <text evidence="11">The sequence shown here is derived from an EMBL/GenBank/DDBJ whole genome shotgun (WGS) entry which is preliminary data.</text>
</comment>
<evidence type="ECO:0000313" key="12">
    <source>
        <dbReference type="Proteomes" id="UP000545386"/>
    </source>
</evidence>
<reference evidence="11 12" key="1">
    <citation type="submission" date="2020-08" db="EMBL/GenBank/DDBJ databases">
        <title>Paraeoetvoesia sp. YC-7-48 draft genome sequence.</title>
        <authorList>
            <person name="Yao L."/>
        </authorList>
    </citation>
    <scope>NUCLEOTIDE SEQUENCE [LARGE SCALE GENOMIC DNA]</scope>
    <source>
        <strain evidence="12">YC-7-48</strain>
    </source>
</reference>
<dbReference type="Pfam" id="PF04290">
    <property type="entry name" value="DctQ"/>
    <property type="match status" value="1"/>
</dbReference>
<comment type="subcellular location">
    <subcellularLocation>
        <location evidence="1 9">Cell inner membrane</location>
        <topology evidence="1 9">Multi-pass membrane protein</topology>
    </subcellularLocation>
</comment>
<keyword evidence="12" id="KW-1185">Reference proteome</keyword>
<dbReference type="RefSeq" id="WP_185779585.1">
    <property type="nucleotide sequence ID" value="NZ_JACJUU010000005.1"/>
</dbReference>
<dbReference type="PANTHER" id="PTHR35011">
    <property type="entry name" value="2,3-DIKETO-L-GULONATE TRAP TRANSPORTER SMALL PERMEASE PROTEIN YIAM"/>
    <property type="match status" value="1"/>
</dbReference>
<comment type="function">
    <text evidence="9">Part of the tripartite ATP-independent periplasmic (TRAP) transport system.</text>
</comment>
<dbReference type="AlphaFoldDB" id="A0A842HNJ0"/>
<evidence type="ECO:0000256" key="3">
    <source>
        <dbReference type="ARBA" id="ARBA00022475"/>
    </source>
</evidence>
<evidence type="ECO:0000256" key="5">
    <source>
        <dbReference type="ARBA" id="ARBA00022692"/>
    </source>
</evidence>
<dbReference type="InterPro" id="IPR007387">
    <property type="entry name" value="TRAP_DctQ"/>
</dbReference>
<comment type="similarity">
    <text evidence="8 9">Belongs to the TRAP transporter small permease family.</text>
</comment>
<dbReference type="InterPro" id="IPR055348">
    <property type="entry name" value="DctQ"/>
</dbReference>
<dbReference type="PANTHER" id="PTHR35011:SF10">
    <property type="entry name" value="TRAP TRANSPORTER SMALL PERMEASE PROTEIN"/>
    <property type="match status" value="1"/>
</dbReference>
<evidence type="ECO:0000256" key="9">
    <source>
        <dbReference type="RuleBase" id="RU369079"/>
    </source>
</evidence>
<dbReference type="EMBL" id="JACJUU010000005">
    <property type="protein sequence ID" value="MBC2769867.1"/>
    <property type="molecule type" value="Genomic_DNA"/>
</dbReference>
<evidence type="ECO:0000256" key="2">
    <source>
        <dbReference type="ARBA" id="ARBA00022448"/>
    </source>
</evidence>
<dbReference type="GO" id="GO:0005886">
    <property type="term" value="C:plasma membrane"/>
    <property type="evidence" value="ECO:0007669"/>
    <property type="project" value="UniProtKB-SubCell"/>
</dbReference>
<keyword evidence="5 9" id="KW-0812">Transmembrane</keyword>
<evidence type="ECO:0000313" key="11">
    <source>
        <dbReference type="EMBL" id="MBC2769867.1"/>
    </source>
</evidence>
<feature type="transmembrane region" description="Helical" evidence="9">
    <location>
        <begin position="128"/>
        <end position="148"/>
    </location>
</feature>
<gene>
    <name evidence="11" type="ORF">GTU67_08070</name>
</gene>
<dbReference type="GO" id="GO:0022857">
    <property type="term" value="F:transmembrane transporter activity"/>
    <property type="evidence" value="ECO:0007669"/>
    <property type="project" value="UniProtKB-UniRule"/>
</dbReference>
<evidence type="ECO:0000256" key="4">
    <source>
        <dbReference type="ARBA" id="ARBA00022519"/>
    </source>
</evidence>
<protein>
    <recommendedName>
        <fullName evidence="9">TRAP transporter small permease protein</fullName>
    </recommendedName>
</protein>
<keyword evidence="4 9" id="KW-0997">Cell inner membrane</keyword>
<feature type="transmembrane region" description="Helical" evidence="9">
    <location>
        <begin position="53"/>
        <end position="75"/>
    </location>
</feature>
<dbReference type="GO" id="GO:0015740">
    <property type="term" value="P:C4-dicarboxylate transport"/>
    <property type="evidence" value="ECO:0007669"/>
    <property type="project" value="TreeGrafter"/>
</dbReference>
<keyword evidence="7 9" id="KW-0472">Membrane</keyword>
<evidence type="ECO:0000256" key="6">
    <source>
        <dbReference type="ARBA" id="ARBA00022989"/>
    </source>
</evidence>
<comment type="subunit">
    <text evidence="9">The complex comprises the extracytoplasmic solute receptor protein and the two transmembrane proteins.</text>
</comment>
<organism evidence="11 12">
    <name type="scientific">Pusillimonas minor</name>
    <dbReference type="NCBI Taxonomy" id="2697024"/>
    <lineage>
        <taxon>Bacteria</taxon>
        <taxon>Pseudomonadati</taxon>
        <taxon>Pseudomonadota</taxon>
        <taxon>Betaproteobacteria</taxon>
        <taxon>Burkholderiales</taxon>
        <taxon>Alcaligenaceae</taxon>
        <taxon>Pusillimonas</taxon>
    </lineage>
</organism>
<accession>A0A842HNJ0</accession>
<keyword evidence="6 9" id="KW-1133">Transmembrane helix</keyword>
<evidence type="ECO:0000256" key="7">
    <source>
        <dbReference type="ARBA" id="ARBA00023136"/>
    </source>
</evidence>
<keyword evidence="2 9" id="KW-0813">Transport</keyword>
<sequence length="161" mass="17924">MPMLFQKLRKAIETLLITALLAMVGLTFADVIGRRFFSAPIYGAHDLTEHLMALIVFTGLPLLTVARGHLVVDLFDRYLMTDAMRWWRGVIAVLVSAVLLLIGYQFVLAALDAHLIREISQELLIPRSYFYGLISASCFISAIAALLPPPHSNNIVTKENT</sequence>